<feature type="transmembrane region" description="Helical" evidence="1">
    <location>
        <begin position="12"/>
        <end position="31"/>
    </location>
</feature>
<keyword evidence="3" id="KW-1185">Reference proteome</keyword>
<proteinExistence type="predicted"/>
<keyword evidence="1" id="KW-0472">Membrane</keyword>
<keyword evidence="1" id="KW-0812">Transmembrane</keyword>
<gene>
    <name evidence="2" type="ORF">J2S13_002431</name>
</gene>
<reference evidence="2" key="1">
    <citation type="submission" date="2023-07" db="EMBL/GenBank/DDBJ databases">
        <title>Genomic Encyclopedia of Type Strains, Phase IV (KMG-IV): sequencing the most valuable type-strain genomes for metagenomic binning, comparative biology and taxonomic classification.</title>
        <authorList>
            <person name="Goeker M."/>
        </authorList>
    </citation>
    <scope>NUCLEOTIDE SEQUENCE</scope>
    <source>
        <strain evidence="2">DSM 23947</strain>
    </source>
</reference>
<evidence type="ECO:0000313" key="3">
    <source>
        <dbReference type="Proteomes" id="UP001237207"/>
    </source>
</evidence>
<feature type="transmembrane region" description="Helical" evidence="1">
    <location>
        <begin position="124"/>
        <end position="146"/>
    </location>
</feature>
<keyword evidence="1" id="KW-1133">Transmembrane helix</keyword>
<comment type="caution">
    <text evidence="2">The sequence shown here is derived from an EMBL/GenBank/DDBJ whole genome shotgun (WGS) entry which is preliminary data.</text>
</comment>
<sequence>MKKGRVYSLVELSLLAALISVTGFIKIPTGFPGSEFQLSAPVAVAITAVFGFKRYIIAGVISSLLMFSMGIHNILNIEVAFVFRLVAGGLVALLGTATLVLLFAGPLGTMAARYILSLTLGVPFLSLVIPAIPGMIYTAVAVIPLVKMFQYVRRTGGISVGKSI</sequence>
<dbReference type="Proteomes" id="UP001237207">
    <property type="component" value="Unassembled WGS sequence"/>
</dbReference>
<evidence type="ECO:0000256" key="1">
    <source>
        <dbReference type="SAM" id="Phobius"/>
    </source>
</evidence>
<accession>A0AAJ1T529</accession>
<feature type="transmembrane region" description="Helical" evidence="1">
    <location>
        <begin position="79"/>
        <end position="104"/>
    </location>
</feature>
<dbReference type="EMBL" id="JAUSUC010000033">
    <property type="protein sequence ID" value="MDQ0216009.1"/>
    <property type="molecule type" value="Genomic_DNA"/>
</dbReference>
<evidence type="ECO:0000313" key="2">
    <source>
        <dbReference type="EMBL" id="MDQ0216009.1"/>
    </source>
</evidence>
<evidence type="ECO:0008006" key="4">
    <source>
        <dbReference type="Google" id="ProtNLM"/>
    </source>
</evidence>
<protein>
    <recommendedName>
        <fullName evidence="4">BioX protein</fullName>
    </recommendedName>
</protein>
<organism evidence="2 3">
    <name type="scientific">Oikeobacillus pervagus</name>
    <dbReference type="NCBI Taxonomy" id="1325931"/>
    <lineage>
        <taxon>Bacteria</taxon>
        <taxon>Bacillati</taxon>
        <taxon>Bacillota</taxon>
        <taxon>Bacilli</taxon>
        <taxon>Bacillales</taxon>
        <taxon>Bacillaceae</taxon>
        <taxon>Oikeobacillus</taxon>
    </lineage>
</organism>
<dbReference type="AlphaFoldDB" id="A0AAJ1T529"/>
<feature type="transmembrane region" description="Helical" evidence="1">
    <location>
        <begin position="43"/>
        <end position="67"/>
    </location>
</feature>
<dbReference type="RefSeq" id="WP_307258010.1">
    <property type="nucleotide sequence ID" value="NZ_JAUSUC010000033.1"/>
</dbReference>
<name>A0AAJ1T529_9BACI</name>